<accession>A0A2C6KYI8</accession>
<feature type="region of interest" description="Disordered" evidence="4">
    <location>
        <begin position="321"/>
        <end position="340"/>
    </location>
</feature>
<feature type="compositionally biased region" description="Low complexity" evidence="4">
    <location>
        <begin position="1788"/>
        <end position="1798"/>
    </location>
</feature>
<comment type="caution">
    <text evidence="6">The sequence shown here is derived from an EMBL/GenBank/DDBJ whole genome shotgun (WGS) entry which is preliminary data.</text>
</comment>
<dbReference type="GeneID" id="94428688"/>
<dbReference type="RefSeq" id="XP_067922551.1">
    <property type="nucleotide sequence ID" value="XM_068065477.1"/>
</dbReference>
<keyword evidence="2" id="KW-0677">Repeat</keyword>
<feature type="compositionally biased region" description="Basic and acidic residues" evidence="4">
    <location>
        <begin position="1943"/>
        <end position="1953"/>
    </location>
</feature>
<evidence type="ECO:0000256" key="2">
    <source>
        <dbReference type="ARBA" id="ARBA00022737"/>
    </source>
</evidence>
<dbReference type="Gene3D" id="1.25.10.10">
    <property type="entry name" value="Leucine-rich Repeat Variant"/>
    <property type="match status" value="4"/>
</dbReference>
<evidence type="ECO:0000259" key="5">
    <source>
        <dbReference type="SMART" id="SM01349"/>
    </source>
</evidence>
<comment type="similarity">
    <text evidence="1">Belongs to the GCN1 family.</text>
</comment>
<evidence type="ECO:0000313" key="6">
    <source>
        <dbReference type="EMBL" id="PHJ20866.1"/>
    </source>
</evidence>
<evidence type="ECO:0000313" key="7">
    <source>
        <dbReference type="Proteomes" id="UP000221165"/>
    </source>
</evidence>
<feature type="compositionally biased region" description="Basic and acidic residues" evidence="4">
    <location>
        <begin position="1825"/>
        <end position="1837"/>
    </location>
</feature>
<feature type="region of interest" description="Disordered" evidence="4">
    <location>
        <begin position="3505"/>
        <end position="3534"/>
    </location>
</feature>
<feature type="compositionally biased region" description="Basic and acidic residues" evidence="4">
    <location>
        <begin position="3523"/>
        <end position="3534"/>
    </location>
</feature>
<feature type="repeat" description="HEAT" evidence="3">
    <location>
        <begin position="2229"/>
        <end position="2268"/>
    </location>
</feature>
<dbReference type="GO" id="GO:0019887">
    <property type="term" value="F:protein kinase regulator activity"/>
    <property type="evidence" value="ECO:0007669"/>
    <property type="project" value="TreeGrafter"/>
</dbReference>
<evidence type="ECO:0000256" key="1">
    <source>
        <dbReference type="ARBA" id="ARBA00007366"/>
    </source>
</evidence>
<feature type="repeat" description="HEAT" evidence="3">
    <location>
        <begin position="2693"/>
        <end position="2730"/>
    </location>
</feature>
<feature type="compositionally biased region" description="Polar residues" evidence="4">
    <location>
        <begin position="1392"/>
        <end position="1401"/>
    </location>
</feature>
<gene>
    <name evidence="6" type="ORF">CSUI_005300</name>
</gene>
<dbReference type="InterPro" id="IPR056810">
    <property type="entry name" value="GNC1-like_N"/>
</dbReference>
<name>A0A2C6KYI8_9APIC</name>
<dbReference type="EMBL" id="MIGC01002565">
    <property type="protein sequence ID" value="PHJ20866.1"/>
    <property type="molecule type" value="Genomic_DNA"/>
</dbReference>
<evidence type="ECO:0000256" key="3">
    <source>
        <dbReference type="PROSITE-ProRule" id="PRU00103"/>
    </source>
</evidence>
<feature type="region of interest" description="Disordered" evidence="4">
    <location>
        <begin position="921"/>
        <end position="940"/>
    </location>
</feature>
<dbReference type="Pfam" id="PF24984">
    <property type="entry name" value="HEAT_EF3_GNC1"/>
    <property type="match status" value="1"/>
</dbReference>
<protein>
    <submittedName>
        <fullName evidence="6">Gcn1</fullName>
    </submittedName>
</protein>
<dbReference type="InterPro" id="IPR034085">
    <property type="entry name" value="TOG"/>
</dbReference>
<feature type="region of interest" description="Disordered" evidence="4">
    <location>
        <begin position="1264"/>
        <end position="1326"/>
    </location>
</feature>
<dbReference type="GO" id="GO:0006417">
    <property type="term" value="P:regulation of translation"/>
    <property type="evidence" value="ECO:0007669"/>
    <property type="project" value="TreeGrafter"/>
</dbReference>
<dbReference type="VEuPathDB" id="ToxoDB:CSUI_005300"/>
<feature type="region of interest" description="Disordered" evidence="4">
    <location>
        <begin position="1775"/>
        <end position="1837"/>
    </location>
</feature>
<feature type="compositionally biased region" description="Low complexity" evidence="4">
    <location>
        <begin position="1"/>
        <end position="14"/>
    </location>
</feature>
<evidence type="ECO:0000256" key="4">
    <source>
        <dbReference type="SAM" id="MobiDB-lite"/>
    </source>
</evidence>
<dbReference type="Pfam" id="PF24993">
    <property type="entry name" value="GNC1_N"/>
    <property type="match status" value="1"/>
</dbReference>
<dbReference type="SMART" id="SM01349">
    <property type="entry name" value="TOG"/>
    <property type="match status" value="1"/>
</dbReference>
<dbReference type="SUPFAM" id="SSF48371">
    <property type="entry name" value="ARM repeat"/>
    <property type="match status" value="3"/>
</dbReference>
<feature type="region of interest" description="Disordered" evidence="4">
    <location>
        <begin position="992"/>
        <end position="1019"/>
    </location>
</feature>
<proteinExistence type="inferred from homology"/>
<feature type="repeat" description="HEAT" evidence="3">
    <location>
        <begin position="2351"/>
        <end position="2388"/>
    </location>
</feature>
<feature type="region of interest" description="Disordered" evidence="4">
    <location>
        <begin position="1387"/>
        <end position="1412"/>
    </location>
</feature>
<dbReference type="Pfam" id="PF24987">
    <property type="entry name" value="HEAT_EF3_N"/>
    <property type="match status" value="1"/>
</dbReference>
<feature type="region of interest" description="Disordered" evidence="4">
    <location>
        <begin position="1934"/>
        <end position="1959"/>
    </location>
</feature>
<dbReference type="PANTHER" id="PTHR23346:SF7">
    <property type="entry name" value="STALLED RIBOSOME SENSOR GCN1"/>
    <property type="match status" value="1"/>
</dbReference>
<reference evidence="6 7" key="1">
    <citation type="journal article" date="2017" name="Int. J. Parasitol.">
        <title>The genome of the protozoan parasite Cystoisospora suis and a reverse vaccinology approach to identify vaccine candidates.</title>
        <authorList>
            <person name="Palmieri N."/>
            <person name="Shrestha A."/>
            <person name="Ruttkowski B."/>
            <person name="Beck T."/>
            <person name="Vogl C."/>
            <person name="Tomley F."/>
            <person name="Blake D.P."/>
            <person name="Joachim A."/>
        </authorList>
    </citation>
    <scope>NUCLEOTIDE SEQUENCE [LARGE SCALE GENOMIC DNA]</scope>
    <source>
        <strain evidence="6 7">Wien I</strain>
    </source>
</reference>
<feature type="compositionally biased region" description="Low complexity" evidence="4">
    <location>
        <begin position="1302"/>
        <end position="1324"/>
    </location>
</feature>
<feature type="domain" description="TOG" evidence="5">
    <location>
        <begin position="2059"/>
        <end position="2289"/>
    </location>
</feature>
<sequence>MAAGSSSSGGAEAGDVTSPDHQCTGETPVAGLSLTDAVRSVSLACGGGSSTDSLANSLNLLLPLLADSAADSQNAAGVTLSPATVKLLTSAVVLHVPLLPESQRAASAQLGRVFSVVSSALAGEARTALKLCAESPGTSSEDNWPVLTAFCAASQHALKRVRSAPSRKSASTVARCLRVLVSVVRELDEDASKLFFQREDCACVLSSALTLLDNALAPEVQADTCPAALGATDDLMRLEERQKQPCDTSAGTVSFLKVKAVRLLATLCDISSSAREILLQRVIYTQLPAAAAEGKPGPCVALYVFGRYLRRVLLCPGTSLRKKQGNSAGSPQSATTDEGLKKKQAAAKAEALQLREALLKVFVQTVLEGRHVVSTFLMASFNPLLSLIQEGDWPVVLPALQRGLKRSPTSALPAAISLFSSTSADCSSCFLPLLDEGLLSILKGAGLGGETLSRLEAALRIIRMLAEKCSDVAVLVQVILDRLYDPFKKGSLTKAGEKIAFLQAIAECLFSPQLKRRFPNSLHESWFSDIASPKSFFLSSFQSEVNEEVKIHVCRVIGLIFMVSLHLISTGSSADMASGGDNLQPFVSVLSKVILSLTVEKSGGKASGMASTTASPRLLTAALQALSVVAQSQQIGARNLGILREAVAPAASLLHLPSAKPGLRPQGMLAWVLVLLLEELRMNEEGSATMLGDEGGTNAFLPKNALTLIVEPESYINNLAAIEKAQLPEEMRSQVRMTALLCSRRPLVIERTPYGTPSLTSGEQSLLTDPATSSSGWLNLVNLSLFPPPSLANDIQMKSTSSVPALSGFHWGFVRLVMVTMQHRRNQAFSSLRHSQDCSTQALPSSSATSSAATTRAPSSSSLASSSKSDAAGLAAFSASASFFLSQVQRACQSVPELADRLLLAFYCQLGQFVAVETAGKNTEKSQPQASAKTTSAAPASTKKNAAAQLLLASQAPQMVAEKSTFVPCSAALRATLKFLLTLRYPREGTTPNRLADFSPSAGKSQTVKKGGGGAAQSKPKAAPQFNALFLLCAMHPLLGSSSLSSGSLLGSFLRMLTSSCIAGEPSGTICDAKGGKTRTRETRCYVSWDSLLNELLPRATEAPAEPEATGGYRAALFRLVEGIRGISSAERVHRGREDALNARSRKSGRRSKKAEKGDGETANADMTNGRSFLHRGTSGEETSNSTEAALVGLQGAAEAACGSLSRLLCTDELDSFSPKDVALYFAPDDRLYHEEGTYQAQEVEAKNVKKNKFQSALYGDLADEMKQPSKSQTAAPQRSGGGAQGRKDGHKKPGVGGKGSGASTASAGKGSSSSGGSSSAGGTPANLTKAQLEAEELREQQEKRRAMRKVVEQTTYGLECLACLGEALPSSIEPLFSVHAIEKNKHEAESKQGSSSPSEASKQDPQEMNQSCKVAQGLQHTFLQLMRSPLVSLKAVSALRQIVNGGVVSKDTVPKRSLLPDSLFRVAKGSPLEEAEVELLATIHQDAVLAPAAAALVLPVVSAILKNAQTAGLAASQQAMQLLQQQLQLRAPLHAKEVLGCLAVALRAHPSLVSTAALALQHFCSYLLTSEEKEKALGDQEREDESLFHELLNIAVAEEATIRQAVVAALRAAPKAVLKSHPECIAYLLVLQQDVAQGEADGKQTESVSTKLLGDIWGTKEVLRKERLAEIGILLRTQHPGFQDLAAKAYAYMVERLGGASEQRLVLDTLQQLFSWYVMEAFPEGTEKALAREEKRRRRLLQEKRSGPSGLNAEGPGAEHVVAYRKKEEEEPFFAVNGTGKKGKNSGGVSASGNSRGDLGDENSPGSKAGEGLVSLHPQTANGDKTRMDRGTEELEEETRRESTAMKLGVAKALQCLAEDDLLLWEDALQEVLRFLLTAGLTAPEAISNEQLQQALLAAGVSAIRHFTTEDEDSEQAVRQELFHVIEKTAKKGASLSPSMTDRSRADDKASSTRDQTTNGVVLKPQRASPAETQAVLNVACSVFFGAIAEKLDGSDPTVRNILKELVACIVDPHAPSPDVQRTVSRALAPLVRLCCSAASNGSNAAAGGAEDGGGGKEDNQAFCVSLLGQMLEAALTGDDVVIRRGGARGLGGIVKGLGIASLKNQGVMDTLKAAMESKDGVRRQGALLCIEALSDSLGRLFEPYTLSTLSLLLSSFSDTAFPVRLAAQEAAKQLMTQLSGHGVKLVLPTLIEKLHDPQWRTKVGSIELLGAMTHCAPRQLASCLPQVVPLLSEVMSDTCFPKVRESARDALFAIAEVISNPEIKQLAPQLIETLVDPTTEHTKRMLEILLATSFRNSVDAPSLALVCPIAIRGLRERGSETKHKAANIVGSMVYLATEPKDFLPYLPQVLTHLQATLVDPIPHVRAAAARTFGTIAKGVGEEHLADVLSWLFKTLKTSESSVERSGAAFGLSEVLVALGPARLKAFLPDILTNATDQQAPADVREGYLGLFVYLPTAFKESFQDYVPEVLPVLLGGLADDSEPVRDVSLRACDVCVQQYAQTHTALLLRPLEDGLFSPDWRIRQSSVTLIGTLLERLLRGCDEGTVAAEDVMHTEILSLERRAFILSSLYIVRSDEAAAVRQTAVQVWKSLVSNSPRTLKELLPILTKRLISNLAASTNVARGEEKQRVAARCIGSLAHKLGDAVLPQLLPCLAQSLKSPDASTRRGVCIGLAEVVASAPRALLSEHLAALLSIVRTALGDQDASVQHSASRAAAALIEGMGSDATDRILPPMLSQLVQPPVFNEQKAKEVFTPLRDAQMQGFELLLQQQVQAVLPRLLAEVSESRPLDASKLRLLGACAAAVHPLDNRMQRNLKRIFQLILGVCSQSAELPQDADPNMLWTEALMAALRIIKRLDVEGVASLLAVLEEDLRASSPLIDLTAHGRQQLLNRSSGGGTGRQQQGCGAGGGASVPILPSAFLDVAELRAHPNFLKFVETSPDLGRRRRMAGEIILLILWSRSINGALPVLKHILQLVLPLALIDPSEEALVAGGACLAAVNAQIRREDLLGFIPDIHGTVLKFLADPVTGKPVGSDVLILPGLSISKKEPPTFVLSCKPLPPPFPPFSPSLLNTDPPSPAPVAFETLALIYQQGLMYGSVTIREASSRALQQLVLHARASAVEPMTVKLAGPLIRTVGDKFGGQVKTAILLALKALLLKAGPSLKPLLPQLQTTLLKCILEPHPTVRSLGCRILGDVTALNVTSRVEGLLGELVNLSQNAAATGAGALQVSLLQALSRVLKSLSGRCSPATYEKILTAGWDAMRSRQEEDAKIAAGQALAVLLLKHAGKEDALTFVREQVIESGRAFEVDSRVAACMVLAPLLRVDRGGWEILKGSDIEEETFELVGTLLEDQAGAVQRAAVELFRVAATNSRLDSVAAKHCFRVVPRLKSCLSAGGAASTATLVTGLRGLRSLAKHSPTLLGDRSERFLVDTCDLACAYLFHQSPVVKLQAEAVLRYAFRVSGSDDGSDEAAIAAGLQHLQAGGFPPRSLQQLSEYSRRVLTRTAQSTNQLSDTEDDDEADSAEHKGDWEMIA</sequence>
<dbReference type="PROSITE" id="PS50077">
    <property type="entry name" value="HEAT_REPEAT"/>
    <property type="match status" value="3"/>
</dbReference>
<dbReference type="OrthoDB" id="5148094at2759"/>
<dbReference type="InterPro" id="IPR011989">
    <property type="entry name" value="ARM-like"/>
</dbReference>
<organism evidence="6 7">
    <name type="scientific">Cystoisospora suis</name>
    <dbReference type="NCBI Taxonomy" id="483139"/>
    <lineage>
        <taxon>Eukaryota</taxon>
        <taxon>Sar</taxon>
        <taxon>Alveolata</taxon>
        <taxon>Apicomplexa</taxon>
        <taxon>Conoidasida</taxon>
        <taxon>Coccidia</taxon>
        <taxon>Eucoccidiorida</taxon>
        <taxon>Eimeriorina</taxon>
        <taxon>Sarcocystidae</taxon>
        <taxon>Cystoisospora</taxon>
    </lineage>
</organism>
<feature type="compositionally biased region" description="Polar residues" evidence="4">
    <location>
        <begin position="325"/>
        <end position="336"/>
    </location>
</feature>
<feature type="compositionally biased region" description="Basic residues" evidence="4">
    <location>
        <begin position="1144"/>
        <end position="1154"/>
    </location>
</feature>
<dbReference type="GO" id="GO:0034198">
    <property type="term" value="P:cellular response to amino acid starvation"/>
    <property type="evidence" value="ECO:0007669"/>
    <property type="project" value="TreeGrafter"/>
</dbReference>
<feature type="region of interest" description="Disordered" evidence="4">
    <location>
        <begin position="1"/>
        <end position="27"/>
    </location>
</feature>
<dbReference type="Pfam" id="PF23271">
    <property type="entry name" value="HEAT_GCN1"/>
    <property type="match status" value="1"/>
</dbReference>
<dbReference type="InterPro" id="IPR057546">
    <property type="entry name" value="HEAT_GCN1"/>
</dbReference>
<dbReference type="InterPro" id="IPR016024">
    <property type="entry name" value="ARM-type_fold"/>
</dbReference>
<feature type="region of interest" description="Disordered" evidence="4">
    <location>
        <begin position="840"/>
        <end position="866"/>
    </location>
</feature>
<keyword evidence="7" id="KW-1185">Reference proteome</keyword>
<dbReference type="Proteomes" id="UP000221165">
    <property type="component" value="Unassembled WGS sequence"/>
</dbReference>
<dbReference type="GO" id="GO:0005829">
    <property type="term" value="C:cytosol"/>
    <property type="evidence" value="ECO:0007669"/>
    <property type="project" value="TreeGrafter"/>
</dbReference>
<feature type="region of interest" description="Disordered" evidence="4">
    <location>
        <begin position="1135"/>
        <end position="1186"/>
    </location>
</feature>
<dbReference type="PANTHER" id="PTHR23346">
    <property type="entry name" value="TRANSLATIONAL ACTIVATOR GCN1-RELATED"/>
    <property type="match status" value="1"/>
</dbReference>
<feature type="compositionally biased region" description="Low complexity" evidence="4">
    <location>
        <begin position="927"/>
        <end position="940"/>
    </location>
</feature>
<dbReference type="InterPro" id="IPR021133">
    <property type="entry name" value="HEAT_type_2"/>
</dbReference>